<dbReference type="Proteomes" id="UP000017938">
    <property type="component" value="Unassembled WGS sequence"/>
</dbReference>
<comment type="caution">
    <text evidence="1">The sequence shown here is derived from an EMBL/GenBank/DDBJ whole genome shotgun (WGS) entry which is preliminary data.</text>
</comment>
<organism evidence="1 2">
    <name type="scientific">Candidatus Colimorpha enterica</name>
    <dbReference type="NCBI Taxonomy" id="3083063"/>
    <lineage>
        <taxon>Bacteria</taxon>
        <taxon>Pseudomonadati</taxon>
        <taxon>Bacteroidota</taxon>
        <taxon>Bacteroidia</taxon>
        <taxon>Bacteroidales</taxon>
        <taxon>Candidatus Colimorpha</taxon>
    </lineage>
</organism>
<name>R6UBN5_9BACT</name>
<gene>
    <name evidence="1" type="ORF">BN580_00457</name>
</gene>
<dbReference type="EMBL" id="CBFW010000438">
    <property type="protein sequence ID" value="CDC77501.1"/>
    <property type="molecule type" value="Genomic_DNA"/>
</dbReference>
<evidence type="ECO:0000313" key="2">
    <source>
        <dbReference type="Proteomes" id="UP000017938"/>
    </source>
</evidence>
<dbReference type="AlphaFoldDB" id="R6UBN5"/>
<protein>
    <submittedName>
        <fullName evidence="1">Uncharacterized protein</fullName>
    </submittedName>
</protein>
<sequence length="142" mass="16091">MPNHVINHVSFTDCTPARRREILEAIQYDDNGENEYHGIGTIDFNKIIPMPESLDIESGTRTDHGIELCLTAANPLVDYFGDKKMSPDDFTALLARANRGKMFGSYRSSLSKEEIERITEHDSAESLMKVGSQPDQVYLRRQ</sequence>
<accession>R6UBN5</accession>
<reference evidence="1" key="1">
    <citation type="submission" date="2012-11" db="EMBL/GenBank/DDBJ databases">
        <title>Dependencies among metagenomic species, viruses, plasmids and units of genetic variation.</title>
        <authorList>
            <person name="Nielsen H.B."/>
            <person name="Almeida M."/>
            <person name="Juncker A.S."/>
            <person name="Rasmussen S."/>
            <person name="Li J."/>
            <person name="Sunagawa S."/>
            <person name="Plichta D."/>
            <person name="Gautier L."/>
            <person name="Le Chatelier E."/>
            <person name="Peletier E."/>
            <person name="Bonde I."/>
            <person name="Nielsen T."/>
            <person name="Manichanh C."/>
            <person name="Arumugam M."/>
            <person name="Batto J."/>
            <person name="Santos M.B.Q.D."/>
            <person name="Blom N."/>
            <person name="Borruel N."/>
            <person name="Burgdorf K.S."/>
            <person name="Boumezbeur F."/>
            <person name="Casellas F."/>
            <person name="Dore J."/>
            <person name="Guarner F."/>
            <person name="Hansen T."/>
            <person name="Hildebrand F."/>
            <person name="Kaas R.S."/>
            <person name="Kennedy S."/>
            <person name="Kristiansen K."/>
            <person name="Kultima J.R."/>
            <person name="Leonard P."/>
            <person name="Levenez F."/>
            <person name="Lund O."/>
            <person name="Moumen B."/>
            <person name="Le Paslier D."/>
            <person name="Pons N."/>
            <person name="Pedersen O."/>
            <person name="Prifti E."/>
            <person name="Qin J."/>
            <person name="Raes J."/>
            <person name="Tap J."/>
            <person name="Tims S."/>
            <person name="Ussery D.W."/>
            <person name="Yamada T."/>
            <person name="MetaHit consortium"/>
            <person name="Renault P."/>
            <person name="Sicheritz-Ponten T."/>
            <person name="Bork P."/>
            <person name="Wang J."/>
            <person name="Brunak S."/>
            <person name="Ehrlich S.D."/>
        </authorList>
    </citation>
    <scope>NUCLEOTIDE SEQUENCE [LARGE SCALE GENOMIC DNA]</scope>
</reference>
<dbReference type="STRING" id="1263015.BN580_00457"/>
<evidence type="ECO:0000313" key="1">
    <source>
        <dbReference type="EMBL" id="CDC77501.1"/>
    </source>
</evidence>
<proteinExistence type="predicted"/>